<dbReference type="RefSeq" id="WP_344799093.1">
    <property type="nucleotide sequence ID" value="NZ_BAABBN010000007.1"/>
</dbReference>
<dbReference type="EMBL" id="BAABBN010000007">
    <property type="protein sequence ID" value="GAA3929234.1"/>
    <property type="molecule type" value="Genomic_DNA"/>
</dbReference>
<sequence length="375" mass="41075">MAHDNKKNITTMSACLIFGAGVYGLLSQDDVKLTSYKQETEPEQIQRLEALIQQNTIEIQRHKTALNLPDDLPGTATKAQLRYAAQQYANNIQYPKYSKPLSGNDWALLNPRPFIAQAIPLDIAEGVTASIVLPHFVVHRDQDLTFTVVVENQGGSDEFARGGIVFVDAGGKQSSEIALEPVSVSVVRQTFQGTLSRAQMTSLSSGDGLIFAAMDFDSGEQTLTSANFKLVGTDAILVRLGEAYVDGAHLMIPILFDVDVDGRYHIQANLFDQASGEPVSHLSAQMSLSSLQNEGVFKVHAATLRSQGFEGPYTLKNFNITRSPAKPGESTGYGRTEESEYVVPAFDLDSYSQEAYQDPMNQKRLDFLNNIANET</sequence>
<name>A0ABP7MS76_9GAMM</name>
<evidence type="ECO:0000313" key="1">
    <source>
        <dbReference type="EMBL" id="GAA3929234.1"/>
    </source>
</evidence>
<comment type="caution">
    <text evidence="1">The sequence shown here is derived from an EMBL/GenBank/DDBJ whole genome shotgun (WGS) entry which is preliminary data.</text>
</comment>
<proteinExistence type="predicted"/>
<reference evidence="2" key="1">
    <citation type="journal article" date="2019" name="Int. J. Syst. Evol. Microbiol.">
        <title>The Global Catalogue of Microorganisms (GCM) 10K type strain sequencing project: providing services to taxonomists for standard genome sequencing and annotation.</title>
        <authorList>
            <consortium name="The Broad Institute Genomics Platform"/>
            <consortium name="The Broad Institute Genome Sequencing Center for Infectious Disease"/>
            <person name="Wu L."/>
            <person name="Ma J."/>
        </authorList>
    </citation>
    <scope>NUCLEOTIDE SEQUENCE [LARGE SCALE GENOMIC DNA]</scope>
    <source>
        <strain evidence="2">JCM 17551</strain>
    </source>
</reference>
<dbReference type="Proteomes" id="UP001501565">
    <property type="component" value="Unassembled WGS sequence"/>
</dbReference>
<accession>A0ABP7MS76</accession>
<gene>
    <name evidence="1" type="ORF">GCM10022277_27200</name>
</gene>
<protein>
    <submittedName>
        <fullName evidence="1">Uncharacterized protein</fullName>
    </submittedName>
</protein>
<keyword evidence="2" id="KW-1185">Reference proteome</keyword>
<evidence type="ECO:0000313" key="2">
    <source>
        <dbReference type="Proteomes" id="UP001501565"/>
    </source>
</evidence>
<organism evidence="1 2">
    <name type="scientific">Litoribacillus peritrichatus</name>
    <dbReference type="NCBI Taxonomy" id="718191"/>
    <lineage>
        <taxon>Bacteria</taxon>
        <taxon>Pseudomonadati</taxon>
        <taxon>Pseudomonadota</taxon>
        <taxon>Gammaproteobacteria</taxon>
        <taxon>Oceanospirillales</taxon>
        <taxon>Oceanospirillaceae</taxon>
        <taxon>Litoribacillus</taxon>
    </lineage>
</organism>